<gene>
    <name evidence="1" type="ORF">EX30DRAFT_388753</name>
</gene>
<dbReference type="Proteomes" id="UP000298138">
    <property type="component" value="Unassembled WGS sequence"/>
</dbReference>
<organism evidence="1 2">
    <name type="scientific">Ascodesmis nigricans</name>
    <dbReference type="NCBI Taxonomy" id="341454"/>
    <lineage>
        <taxon>Eukaryota</taxon>
        <taxon>Fungi</taxon>
        <taxon>Dikarya</taxon>
        <taxon>Ascomycota</taxon>
        <taxon>Pezizomycotina</taxon>
        <taxon>Pezizomycetes</taxon>
        <taxon>Pezizales</taxon>
        <taxon>Ascodesmidaceae</taxon>
        <taxon>Ascodesmis</taxon>
    </lineage>
</organism>
<dbReference type="AlphaFoldDB" id="A0A4S2MJG5"/>
<keyword evidence="2" id="KW-1185">Reference proteome</keyword>
<reference evidence="1 2" key="1">
    <citation type="submission" date="2019-04" db="EMBL/GenBank/DDBJ databases">
        <title>Comparative genomics and transcriptomics to analyze fruiting body development in filamentous ascomycetes.</title>
        <authorList>
            <consortium name="DOE Joint Genome Institute"/>
            <person name="Lutkenhaus R."/>
            <person name="Traeger S."/>
            <person name="Breuer J."/>
            <person name="Kuo A."/>
            <person name="Lipzen A."/>
            <person name="Pangilinan J."/>
            <person name="Dilworth D."/>
            <person name="Sandor L."/>
            <person name="Poggeler S."/>
            <person name="Barry K."/>
            <person name="Grigoriev I.V."/>
            <person name="Nowrousian M."/>
        </authorList>
    </citation>
    <scope>NUCLEOTIDE SEQUENCE [LARGE SCALE GENOMIC DNA]</scope>
    <source>
        <strain evidence="1 2">CBS 389.68</strain>
    </source>
</reference>
<sequence length="227" mass="24740">MRGQAVDPYDLIDDSESSISTYEDAIRPPSDFYSGMKKGYARLEEVIDDYRKREEFIWLEADLTSGKLGWVILLSSAGFGRFWLYGFDGEGDFYYDKDVFLLLDALNHHVTVPEQLVEGGGKDIPAPKKTQTIISTRFSTSPKSTAQVTATMDGKVVTVTQAPVIVTRVLRKQSGKPSIKTAAVAQIAIVGNDTDEIRDARGAGGVRVEDGLIGAGLVLVMGVMSIL</sequence>
<dbReference type="InParanoid" id="A0A4S2MJG5"/>
<accession>A0A4S2MJG5</accession>
<proteinExistence type="predicted"/>
<dbReference type="EMBL" id="ML220161">
    <property type="protein sequence ID" value="TGZ76992.1"/>
    <property type="molecule type" value="Genomic_DNA"/>
</dbReference>
<evidence type="ECO:0000313" key="1">
    <source>
        <dbReference type="EMBL" id="TGZ76992.1"/>
    </source>
</evidence>
<protein>
    <submittedName>
        <fullName evidence="1">Uncharacterized protein</fullName>
    </submittedName>
</protein>
<name>A0A4S2MJG5_9PEZI</name>
<evidence type="ECO:0000313" key="2">
    <source>
        <dbReference type="Proteomes" id="UP000298138"/>
    </source>
</evidence>